<proteinExistence type="predicted"/>
<keyword evidence="3" id="KW-1185">Reference proteome</keyword>
<dbReference type="Proteomes" id="UP001314205">
    <property type="component" value="Unassembled WGS sequence"/>
</dbReference>
<sequence length="201" mass="22018">MPDTLSLSTGVSLGLLAGIVSGVCYLVANGLTWPKDDESIRKRSIRSSSKRRVCLQCGGDTEGDGVPCVCHHYKPVKFESGAWFLRQIQRALTLMPWSISTDKLEQIEEECETNPGPSDASRGELHSIREFLELLSAKLAGGPLEGTKVGPLYDHPAYTNMFERHHSTLRDALAALSTALQDALTCKTWLDRVERGSMGAE</sequence>
<protein>
    <submittedName>
        <fullName evidence="2">Uncharacterized protein</fullName>
    </submittedName>
</protein>
<evidence type="ECO:0000256" key="1">
    <source>
        <dbReference type="SAM" id="Phobius"/>
    </source>
</evidence>
<comment type="caution">
    <text evidence="2">The sequence shown here is derived from an EMBL/GenBank/DDBJ whole genome shotgun (WGS) entry which is preliminary data.</text>
</comment>
<keyword evidence="1" id="KW-0472">Membrane</keyword>
<accession>A0AAV1M1I4</accession>
<feature type="transmembrane region" description="Helical" evidence="1">
    <location>
        <begin position="12"/>
        <end position="33"/>
    </location>
</feature>
<dbReference type="EMBL" id="CAVLGL010000137">
    <property type="protein sequence ID" value="CAK1601583.1"/>
    <property type="molecule type" value="Genomic_DNA"/>
</dbReference>
<organism evidence="2 3">
    <name type="scientific">Parnassius mnemosyne</name>
    <name type="common">clouded apollo</name>
    <dbReference type="NCBI Taxonomy" id="213953"/>
    <lineage>
        <taxon>Eukaryota</taxon>
        <taxon>Metazoa</taxon>
        <taxon>Ecdysozoa</taxon>
        <taxon>Arthropoda</taxon>
        <taxon>Hexapoda</taxon>
        <taxon>Insecta</taxon>
        <taxon>Pterygota</taxon>
        <taxon>Neoptera</taxon>
        <taxon>Endopterygota</taxon>
        <taxon>Lepidoptera</taxon>
        <taxon>Glossata</taxon>
        <taxon>Ditrysia</taxon>
        <taxon>Papilionoidea</taxon>
        <taxon>Papilionidae</taxon>
        <taxon>Parnassiinae</taxon>
        <taxon>Parnassini</taxon>
        <taxon>Parnassius</taxon>
        <taxon>Driopa</taxon>
    </lineage>
</organism>
<evidence type="ECO:0000313" key="3">
    <source>
        <dbReference type="Proteomes" id="UP001314205"/>
    </source>
</evidence>
<dbReference type="AlphaFoldDB" id="A0AAV1M1I4"/>
<keyword evidence="1" id="KW-1133">Transmembrane helix</keyword>
<name>A0AAV1M1I4_9NEOP</name>
<reference evidence="2 3" key="1">
    <citation type="submission" date="2023-11" db="EMBL/GenBank/DDBJ databases">
        <authorList>
            <person name="Hedman E."/>
            <person name="Englund M."/>
            <person name="Stromberg M."/>
            <person name="Nyberg Akerstrom W."/>
            <person name="Nylinder S."/>
            <person name="Jareborg N."/>
            <person name="Kallberg Y."/>
            <person name="Kronander E."/>
        </authorList>
    </citation>
    <scope>NUCLEOTIDE SEQUENCE [LARGE SCALE GENOMIC DNA]</scope>
</reference>
<keyword evidence="1" id="KW-0812">Transmembrane</keyword>
<evidence type="ECO:0000313" key="2">
    <source>
        <dbReference type="EMBL" id="CAK1601583.1"/>
    </source>
</evidence>
<gene>
    <name evidence="2" type="ORF">PARMNEM_LOCUS20194</name>
</gene>